<protein>
    <submittedName>
        <fullName evidence="2">Uncharacterized protein</fullName>
    </submittedName>
</protein>
<evidence type="ECO:0000313" key="2">
    <source>
        <dbReference type="EMBL" id="GAA2085952.1"/>
    </source>
</evidence>
<comment type="caution">
    <text evidence="2">The sequence shown here is derived from an EMBL/GenBank/DDBJ whole genome shotgun (WGS) entry which is preliminary data.</text>
</comment>
<name>A0ABP5HU53_9ACTN</name>
<proteinExistence type="predicted"/>
<evidence type="ECO:0000256" key="1">
    <source>
        <dbReference type="SAM" id="MobiDB-lite"/>
    </source>
</evidence>
<organism evidence="2 3">
    <name type="scientific">Streptomyces albiaxialis</name>
    <dbReference type="NCBI Taxonomy" id="329523"/>
    <lineage>
        <taxon>Bacteria</taxon>
        <taxon>Bacillati</taxon>
        <taxon>Actinomycetota</taxon>
        <taxon>Actinomycetes</taxon>
        <taxon>Kitasatosporales</taxon>
        <taxon>Streptomycetaceae</taxon>
        <taxon>Streptomyces</taxon>
    </lineage>
</organism>
<evidence type="ECO:0000313" key="3">
    <source>
        <dbReference type="Proteomes" id="UP001500016"/>
    </source>
</evidence>
<accession>A0ABP5HU53</accession>
<keyword evidence="3" id="KW-1185">Reference proteome</keyword>
<dbReference type="EMBL" id="BAAAPE010000013">
    <property type="protein sequence ID" value="GAA2085952.1"/>
    <property type="molecule type" value="Genomic_DNA"/>
</dbReference>
<dbReference type="Proteomes" id="UP001500016">
    <property type="component" value="Unassembled WGS sequence"/>
</dbReference>
<sequence>MSADVVYVDLDAFRGERVRQCADVLYGTGRHDAVALLRRYPGCLCVTLRGPGGVCTAVTRGGERARVATGARELSAGEHALLAALLHAWLVRGLPLDTFGDFVDRRLTPGRTARASAAPGAAPPSPCPGDSAGRRG</sequence>
<reference evidence="3" key="1">
    <citation type="journal article" date="2019" name="Int. J. Syst. Evol. Microbiol.">
        <title>The Global Catalogue of Microorganisms (GCM) 10K type strain sequencing project: providing services to taxonomists for standard genome sequencing and annotation.</title>
        <authorList>
            <consortium name="The Broad Institute Genomics Platform"/>
            <consortium name="The Broad Institute Genome Sequencing Center for Infectious Disease"/>
            <person name="Wu L."/>
            <person name="Ma J."/>
        </authorList>
    </citation>
    <scope>NUCLEOTIDE SEQUENCE [LARGE SCALE GENOMIC DNA]</scope>
    <source>
        <strain evidence="3">JCM 15478</strain>
    </source>
</reference>
<gene>
    <name evidence="2" type="ORF">GCM10009801_48020</name>
</gene>
<feature type="region of interest" description="Disordered" evidence="1">
    <location>
        <begin position="112"/>
        <end position="136"/>
    </location>
</feature>